<reference evidence="1 2" key="1">
    <citation type="submission" date="2017-05" db="EMBL/GenBank/DDBJ databases">
        <title>The Genome Sequence of Enterococcus sp. 8G7_MSG3316.</title>
        <authorList>
            <consortium name="The Broad Institute Genomics Platform"/>
            <consortium name="The Broad Institute Genomic Center for Infectious Diseases"/>
            <person name="Earl A."/>
            <person name="Manson A."/>
            <person name="Schwartman J."/>
            <person name="Gilmore M."/>
            <person name="Abouelleil A."/>
            <person name="Cao P."/>
            <person name="Chapman S."/>
            <person name="Cusick C."/>
            <person name="Shea T."/>
            <person name="Young S."/>
            <person name="Neafsey D."/>
            <person name="Nusbaum C."/>
            <person name="Birren B."/>
        </authorList>
    </citation>
    <scope>NUCLEOTIDE SEQUENCE [LARGE SCALE GENOMIC DNA]</scope>
    <source>
        <strain evidence="1 2">8G7_MSG3316</strain>
    </source>
</reference>
<evidence type="ECO:0008006" key="3">
    <source>
        <dbReference type="Google" id="ProtNLM"/>
    </source>
</evidence>
<dbReference type="EMBL" id="NGKU01000001">
    <property type="protein sequence ID" value="OTN75628.1"/>
    <property type="molecule type" value="Genomic_DNA"/>
</dbReference>
<dbReference type="OrthoDB" id="2186410at2"/>
<evidence type="ECO:0000313" key="2">
    <source>
        <dbReference type="Proteomes" id="UP000195043"/>
    </source>
</evidence>
<accession>A0A242A3K8</accession>
<dbReference type="Proteomes" id="UP000195043">
    <property type="component" value="Unassembled WGS sequence"/>
</dbReference>
<dbReference type="AlphaFoldDB" id="A0A242A3K8"/>
<evidence type="ECO:0000313" key="1">
    <source>
        <dbReference type="EMBL" id="OTN75628.1"/>
    </source>
</evidence>
<dbReference type="RefSeq" id="WP_086273665.1">
    <property type="nucleotide sequence ID" value="NZ_NGKU01000001.1"/>
</dbReference>
<sequence length="72" mass="8123">MANTYGFKAPQPSQSGGEFSIGQKIQFSFREQLHIGLIENMLENTAVIRIIESPSKAMINFKTVVRYTELES</sequence>
<gene>
    <name evidence="1" type="ORF">A5886_000703</name>
</gene>
<keyword evidence="2" id="KW-1185">Reference proteome</keyword>
<name>A0A242A3K8_9ENTE</name>
<protein>
    <recommendedName>
        <fullName evidence="3">DUF2187 domain-containing protein</fullName>
    </recommendedName>
</protein>
<proteinExistence type="predicted"/>
<organism evidence="1 2">
    <name type="scientific">Candidatus Enterococcus testudinis</name>
    <dbReference type="NCBI Taxonomy" id="1834191"/>
    <lineage>
        <taxon>Bacteria</taxon>
        <taxon>Bacillati</taxon>
        <taxon>Bacillota</taxon>
        <taxon>Bacilli</taxon>
        <taxon>Lactobacillales</taxon>
        <taxon>Enterococcaceae</taxon>
        <taxon>Enterococcus</taxon>
    </lineage>
</organism>
<comment type="caution">
    <text evidence="1">The sequence shown here is derived from an EMBL/GenBank/DDBJ whole genome shotgun (WGS) entry which is preliminary data.</text>
</comment>